<dbReference type="InterPro" id="IPR010985">
    <property type="entry name" value="Ribbon_hlx_hlx"/>
</dbReference>
<name>A0ABV2WPQ0_9NOCA</name>
<protein>
    <submittedName>
        <fullName evidence="2">Arc family DNA-binding protein</fullName>
    </submittedName>
</protein>
<keyword evidence="3" id="KW-1185">Reference proteome</keyword>
<reference evidence="2 3" key="1">
    <citation type="submission" date="2024-06" db="EMBL/GenBank/DDBJ databases">
        <title>The Natural Products Discovery Center: Release of the First 8490 Sequenced Strains for Exploring Actinobacteria Biosynthetic Diversity.</title>
        <authorList>
            <person name="Kalkreuter E."/>
            <person name="Kautsar S.A."/>
            <person name="Yang D."/>
            <person name="Bader C.D."/>
            <person name="Teijaro C.N."/>
            <person name="Fluegel L."/>
            <person name="Davis C.M."/>
            <person name="Simpson J.R."/>
            <person name="Lauterbach L."/>
            <person name="Steele A.D."/>
            <person name="Gui C."/>
            <person name="Meng S."/>
            <person name="Li G."/>
            <person name="Viehrig K."/>
            <person name="Ye F."/>
            <person name="Su P."/>
            <person name="Kiefer A.F."/>
            <person name="Nichols A."/>
            <person name="Cepeda A.J."/>
            <person name="Yan W."/>
            <person name="Fan B."/>
            <person name="Jiang Y."/>
            <person name="Adhikari A."/>
            <person name="Zheng C.-J."/>
            <person name="Schuster L."/>
            <person name="Cowan T.M."/>
            <person name="Smanski M.J."/>
            <person name="Chevrette M.G."/>
            <person name="De Carvalho L.P.S."/>
            <person name="Shen B."/>
        </authorList>
    </citation>
    <scope>NUCLEOTIDE SEQUENCE [LARGE SCALE GENOMIC DNA]</scope>
    <source>
        <strain evidence="2 3">NPDC019708</strain>
    </source>
</reference>
<dbReference type="EMBL" id="JBEYBF010000007">
    <property type="protein sequence ID" value="MEU1952835.1"/>
    <property type="molecule type" value="Genomic_DNA"/>
</dbReference>
<dbReference type="SUPFAM" id="SSF47598">
    <property type="entry name" value="Ribbon-helix-helix"/>
    <property type="match status" value="1"/>
</dbReference>
<evidence type="ECO:0000259" key="1">
    <source>
        <dbReference type="Pfam" id="PF22513"/>
    </source>
</evidence>
<evidence type="ECO:0000313" key="2">
    <source>
        <dbReference type="EMBL" id="MEU1952835.1"/>
    </source>
</evidence>
<feature type="domain" description="Antitoxin FitA-like ribbon-helix-helix" evidence="1">
    <location>
        <begin position="2"/>
        <end position="40"/>
    </location>
</feature>
<gene>
    <name evidence="2" type="ORF">ABZ510_13300</name>
</gene>
<dbReference type="InterPro" id="IPR013321">
    <property type="entry name" value="Arc_rbn_hlx_hlx"/>
</dbReference>
<dbReference type="Proteomes" id="UP001550628">
    <property type="component" value="Unassembled WGS sequence"/>
</dbReference>
<accession>A0ABV2WPQ0</accession>
<dbReference type="GeneID" id="96248580"/>
<dbReference type="Gene3D" id="1.10.1220.10">
    <property type="entry name" value="Met repressor-like"/>
    <property type="match status" value="1"/>
</dbReference>
<comment type="caution">
    <text evidence="2">The sequence shown here is derived from an EMBL/GenBank/DDBJ whole genome shotgun (WGS) entry which is preliminary data.</text>
</comment>
<dbReference type="GO" id="GO:0003677">
    <property type="term" value="F:DNA binding"/>
    <property type="evidence" value="ECO:0007669"/>
    <property type="project" value="UniProtKB-KW"/>
</dbReference>
<keyword evidence="2" id="KW-0238">DNA-binding</keyword>
<dbReference type="RefSeq" id="WP_030522126.1">
    <property type="nucleotide sequence ID" value="NZ_JBEXYG010000006.1"/>
</dbReference>
<proteinExistence type="predicted"/>
<organism evidence="2 3">
    <name type="scientific">Nocardia rhamnosiphila</name>
    <dbReference type="NCBI Taxonomy" id="426716"/>
    <lineage>
        <taxon>Bacteria</taxon>
        <taxon>Bacillati</taxon>
        <taxon>Actinomycetota</taxon>
        <taxon>Actinomycetes</taxon>
        <taxon>Mycobacteriales</taxon>
        <taxon>Nocardiaceae</taxon>
        <taxon>Nocardia</taxon>
    </lineage>
</organism>
<evidence type="ECO:0000313" key="3">
    <source>
        <dbReference type="Proteomes" id="UP001550628"/>
    </source>
</evidence>
<dbReference type="InterPro" id="IPR053853">
    <property type="entry name" value="FitA-like_RHH"/>
</dbReference>
<sequence length="73" mass="8295">MASITIRDLDRDVKERLRRRAAAHGRSMEAEARDILAAAVRPTRLLHEIYERSRPYATELDIPEQPEAGAAQL</sequence>
<dbReference type="Pfam" id="PF22513">
    <property type="entry name" value="FitA-like_RHH"/>
    <property type="match status" value="1"/>
</dbReference>